<keyword evidence="3" id="KW-1185">Reference proteome</keyword>
<proteinExistence type="predicted"/>
<evidence type="ECO:0000313" key="3">
    <source>
        <dbReference type="Proteomes" id="UP000266841"/>
    </source>
</evidence>
<protein>
    <submittedName>
        <fullName evidence="2">Uncharacterized protein</fullName>
    </submittedName>
</protein>
<organism evidence="2 3">
    <name type="scientific">Thalassiosira oceanica</name>
    <name type="common">Marine diatom</name>
    <dbReference type="NCBI Taxonomy" id="159749"/>
    <lineage>
        <taxon>Eukaryota</taxon>
        <taxon>Sar</taxon>
        <taxon>Stramenopiles</taxon>
        <taxon>Ochrophyta</taxon>
        <taxon>Bacillariophyta</taxon>
        <taxon>Coscinodiscophyceae</taxon>
        <taxon>Thalassiosirophycidae</taxon>
        <taxon>Thalassiosirales</taxon>
        <taxon>Thalassiosiraceae</taxon>
        <taxon>Thalassiosira</taxon>
    </lineage>
</organism>
<reference evidence="2 3" key="1">
    <citation type="journal article" date="2012" name="Genome Biol.">
        <title>Genome and low-iron response of an oceanic diatom adapted to chronic iron limitation.</title>
        <authorList>
            <person name="Lommer M."/>
            <person name="Specht M."/>
            <person name="Roy A.S."/>
            <person name="Kraemer L."/>
            <person name="Andreson R."/>
            <person name="Gutowska M.A."/>
            <person name="Wolf J."/>
            <person name="Bergner S.V."/>
            <person name="Schilhabel M.B."/>
            <person name="Klostermeier U.C."/>
            <person name="Beiko R.G."/>
            <person name="Rosenstiel P."/>
            <person name="Hippler M."/>
            <person name="Laroche J."/>
        </authorList>
    </citation>
    <scope>NUCLEOTIDE SEQUENCE [LARGE SCALE GENOMIC DNA]</scope>
    <source>
        <strain evidence="2 3">CCMP1005</strain>
    </source>
</reference>
<comment type="caution">
    <text evidence="2">The sequence shown here is derived from an EMBL/GenBank/DDBJ whole genome shotgun (WGS) entry which is preliminary data.</text>
</comment>
<evidence type="ECO:0000256" key="1">
    <source>
        <dbReference type="SAM" id="MobiDB-lite"/>
    </source>
</evidence>
<dbReference type="EMBL" id="AGNL01006906">
    <property type="protein sequence ID" value="EJK71695.1"/>
    <property type="molecule type" value="Genomic_DNA"/>
</dbReference>
<name>K0T1T2_THAOC</name>
<evidence type="ECO:0000313" key="2">
    <source>
        <dbReference type="EMBL" id="EJK71695.1"/>
    </source>
</evidence>
<sequence>MTSLSVPVLELRLFGMPSVGVPRLPVLPRLSSPARPHGYRRSRASPNRVSGEPRCYRPQPAVANLLLHRMVPAPPGRPSPPDFLASLWAAPLVRLREVLGTPACLSAEPVIGENEAWGAPRPGPPPPLCSSIAVTPAVLPLNEAIWGSPSDQTRPFPFQIVTLSISCF</sequence>
<dbReference type="Proteomes" id="UP000266841">
    <property type="component" value="Unassembled WGS sequence"/>
</dbReference>
<accession>K0T1T2</accession>
<dbReference type="AlphaFoldDB" id="K0T1T2"/>
<gene>
    <name evidence="2" type="ORF">THAOC_06843</name>
</gene>
<feature type="region of interest" description="Disordered" evidence="1">
    <location>
        <begin position="32"/>
        <end position="54"/>
    </location>
</feature>